<dbReference type="EMBL" id="JAMLDX010000027">
    <property type="protein sequence ID" value="MCP3732982.1"/>
    <property type="molecule type" value="Genomic_DNA"/>
</dbReference>
<dbReference type="Gene3D" id="3.55.50.30">
    <property type="match status" value="1"/>
</dbReference>
<dbReference type="Pfam" id="PF16220">
    <property type="entry name" value="DUF4880"/>
    <property type="match status" value="1"/>
</dbReference>
<dbReference type="Pfam" id="PF04773">
    <property type="entry name" value="FecR"/>
    <property type="match status" value="1"/>
</dbReference>
<dbReference type="AlphaFoldDB" id="A0A9X2HNN6"/>
<evidence type="ECO:0000313" key="4">
    <source>
        <dbReference type="EMBL" id="MCP3732982.1"/>
    </source>
</evidence>
<dbReference type="Proteomes" id="UP001139451">
    <property type="component" value="Unassembled WGS sequence"/>
</dbReference>
<organism evidence="4 5">
    <name type="scientific">Sphingomonas tagetis</name>
    <dbReference type="NCBI Taxonomy" id="2949092"/>
    <lineage>
        <taxon>Bacteria</taxon>
        <taxon>Pseudomonadati</taxon>
        <taxon>Pseudomonadota</taxon>
        <taxon>Alphaproteobacteria</taxon>
        <taxon>Sphingomonadales</taxon>
        <taxon>Sphingomonadaceae</taxon>
        <taxon>Sphingomonas</taxon>
    </lineage>
</organism>
<evidence type="ECO:0000259" key="2">
    <source>
        <dbReference type="Pfam" id="PF04773"/>
    </source>
</evidence>
<dbReference type="InterPro" id="IPR012373">
    <property type="entry name" value="Ferrdict_sens_TM"/>
</dbReference>
<reference evidence="4" key="1">
    <citation type="submission" date="2022-05" db="EMBL/GenBank/DDBJ databases">
        <title>Sphingomonas sp. strain MG17 Genome sequencing and assembly.</title>
        <authorList>
            <person name="Kim I."/>
        </authorList>
    </citation>
    <scope>NUCLEOTIDE SEQUENCE</scope>
    <source>
        <strain evidence="4">MG17</strain>
    </source>
</reference>
<keyword evidence="5" id="KW-1185">Reference proteome</keyword>
<dbReference type="Gene3D" id="2.60.120.1440">
    <property type="match status" value="1"/>
</dbReference>
<dbReference type="InterPro" id="IPR032623">
    <property type="entry name" value="FecR_N"/>
</dbReference>
<dbReference type="PANTHER" id="PTHR30273:SF2">
    <property type="entry name" value="PROTEIN FECR"/>
    <property type="match status" value="1"/>
</dbReference>
<keyword evidence="1" id="KW-0812">Transmembrane</keyword>
<protein>
    <submittedName>
        <fullName evidence="4">FecR domain-containing protein</fullName>
    </submittedName>
</protein>
<evidence type="ECO:0000259" key="3">
    <source>
        <dbReference type="Pfam" id="PF16220"/>
    </source>
</evidence>
<dbReference type="RefSeq" id="WP_254296988.1">
    <property type="nucleotide sequence ID" value="NZ_JAMLDX010000027.1"/>
</dbReference>
<dbReference type="GO" id="GO:0016989">
    <property type="term" value="F:sigma factor antagonist activity"/>
    <property type="evidence" value="ECO:0007669"/>
    <property type="project" value="TreeGrafter"/>
</dbReference>
<dbReference type="PANTHER" id="PTHR30273">
    <property type="entry name" value="PERIPLASMIC SIGNAL SENSOR AND SIGMA FACTOR ACTIVATOR FECR-RELATED"/>
    <property type="match status" value="1"/>
</dbReference>
<feature type="domain" description="FecR protein" evidence="2">
    <location>
        <begin position="119"/>
        <end position="210"/>
    </location>
</feature>
<sequence>MKPRSPSPEQYQAAAEWCLQLAEGPLPDETQRAFDAWLDAHPDHLVAFERSSSLWRQMGEAAASPELVDVRERALATFRRRNQWRWARRAVGGHAVAAAAAMLLALAGGAWWWQSAPDIYRTGVGERRVVMLDDGSRASLDAATEVDVRMRGDRRELHLVSGRAKFDVAKDPLKPFSVRVGEKLVVAIGTSFSVEMINGKLRVILYEGRVAVLDRPEGTASAAEVLPALKGGGEEAVLTPGRELVVGMTGGAAAQLSRADPVRSLSWEGGQLVFDDEPLGLAVGRINRYSARRVELKGAAGRMRVNGVFNTGDVEAFATGVEETLPVRVTRERDVVTISPQ</sequence>
<accession>A0A9X2HNN6</accession>
<proteinExistence type="predicted"/>
<keyword evidence="1" id="KW-0472">Membrane</keyword>
<feature type="transmembrane region" description="Helical" evidence="1">
    <location>
        <begin position="90"/>
        <end position="113"/>
    </location>
</feature>
<evidence type="ECO:0000313" key="5">
    <source>
        <dbReference type="Proteomes" id="UP001139451"/>
    </source>
</evidence>
<name>A0A9X2HNN6_9SPHN</name>
<dbReference type="PIRSF" id="PIRSF018266">
    <property type="entry name" value="FecR"/>
    <property type="match status" value="1"/>
</dbReference>
<feature type="domain" description="FecR N-terminal" evidence="3">
    <location>
        <begin position="12"/>
        <end position="51"/>
    </location>
</feature>
<gene>
    <name evidence="4" type="ORF">M9978_21430</name>
</gene>
<comment type="caution">
    <text evidence="4">The sequence shown here is derived from an EMBL/GenBank/DDBJ whole genome shotgun (WGS) entry which is preliminary data.</text>
</comment>
<evidence type="ECO:0000256" key="1">
    <source>
        <dbReference type="SAM" id="Phobius"/>
    </source>
</evidence>
<keyword evidence="1" id="KW-1133">Transmembrane helix</keyword>
<dbReference type="InterPro" id="IPR006860">
    <property type="entry name" value="FecR"/>
</dbReference>